<dbReference type="InterPro" id="IPR018631">
    <property type="entry name" value="AAA-ATPase-like_dom"/>
</dbReference>
<evidence type="ECO:0000313" key="3">
    <source>
        <dbReference type="Proteomes" id="UP000199256"/>
    </source>
</evidence>
<organism evidence="2 3">
    <name type="scientific">Ectothiorhodospira marina</name>
    <dbReference type="NCBI Taxonomy" id="1396821"/>
    <lineage>
        <taxon>Bacteria</taxon>
        <taxon>Pseudomonadati</taxon>
        <taxon>Pseudomonadota</taxon>
        <taxon>Gammaproteobacteria</taxon>
        <taxon>Chromatiales</taxon>
        <taxon>Ectothiorhodospiraceae</taxon>
        <taxon>Ectothiorhodospira</taxon>
    </lineage>
</organism>
<dbReference type="EMBL" id="FOAA01000003">
    <property type="protein sequence ID" value="SEK58416.1"/>
    <property type="molecule type" value="Genomic_DNA"/>
</dbReference>
<name>A0A1H7I7D0_9GAMM</name>
<dbReference type="Proteomes" id="UP000199256">
    <property type="component" value="Unassembled WGS sequence"/>
</dbReference>
<evidence type="ECO:0000259" key="1">
    <source>
        <dbReference type="Pfam" id="PF09820"/>
    </source>
</evidence>
<keyword evidence="3" id="KW-1185">Reference proteome</keyword>
<evidence type="ECO:0000313" key="2">
    <source>
        <dbReference type="EMBL" id="SEK58416.1"/>
    </source>
</evidence>
<sequence length="81" mass="9416">MPSSGIGDEHCKARSHLRNDTVTPLSRLDMPQKRNLPIGVQAFEKIRRGGHYYVDRTPHLLRLVSESGYFFLSRPCRFWES</sequence>
<dbReference type="STRING" id="1396821.SAMN05444515_10356"/>
<proteinExistence type="predicted"/>
<accession>A0A1H7I7D0</accession>
<dbReference type="AlphaFoldDB" id="A0A1H7I7D0"/>
<protein>
    <submittedName>
        <fullName evidence="2">Predicted AAA-ATPase</fullName>
    </submittedName>
</protein>
<dbReference type="Pfam" id="PF09820">
    <property type="entry name" value="AAA-ATPase_like"/>
    <property type="match status" value="1"/>
</dbReference>
<feature type="domain" description="AAA-ATPase-like" evidence="1">
    <location>
        <begin position="37"/>
        <end position="78"/>
    </location>
</feature>
<gene>
    <name evidence="2" type="ORF">SAMN05444515_10356</name>
</gene>
<reference evidence="3" key="1">
    <citation type="submission" date="2016-10" db="EMBL/GenBank/DDBJ databases">
        <authorList>
            <person name="Varghese N."/>
            <person name="Submissions S."/>
        </authorList>
    </citation>
    <scope>NUCLEOTIDE SEQUENCE [LARGE SCALE GENOMIC DNA]</scope>
    <source>
        <strain evidence="3">DSM 241</strain>
    </source>
</reference>